<keyword evidence="5 6" id="KW-0206">Cytoskeleton</keyword>
<evidence type="ECO:0000256" key="3">
    <source>
        <dbReference type="ARBA" id="ARBA00022490"/>
    </source>
</evidence>
<accession>A0A177B6D3</accession>
<dbReference type="GO" id="GO:0030041">
    <property type="term" value="P:actin filament polymerization"/>
    <property type="evidence" value="ECO:0007669"/>
    <property type="project" value="InterPro"/>
</dbReference>
<comment type="subcellular location">
    <subcellularLocation>
        <location evidence="1 6">Cytoplasm</location>
        <location evidence="1 6">Cytoskeleton</location>
    </subcellularLocation>
</comment>
<feature type="coiled-coil region" evidence="7">
    <location>
        <begin position="278"/>
        <end position="305"/>
    </location>
</feature>
<evidence type="ECO:0000313" key="8">
    <source>
        <dbReference type="EMBL" id="OAF69816.1"/>
    </source>
</evidence>
<keyword evidence="3 6" id="KW-0963">Cytoplasm</keyword>
<dbReference type="GO" id="GO:0034314">
    <property type="term" value="P:Arp2/3 complex-mediated actin nucleation"/>
    <property type="evidence" value="ECO:0007669"/>
    <property type="project" value="InterPro"/>
</dbReference>
<evidence type="ECO:0000256" key="7">
    <source>
        <dbReference type="SAM" id="Coils"/>
    </source>
</evidence>
<dbReference type="InterPro" id="IPR034666">
    <property type="entry name" value="ARPC2/4"/>
</dbReference>
<dbReference type="EMBL" id="LWCA01000226">
    <property type="protein sequence ID" value="OAF69816.1"/>
    <property type="molecule type" value="Genomic_DNA"/>
</dbReference>
<protein>
    <recommendedName>
        <fullName evidence="6">Arp2/3 complex 34 kDa subunit</fullName>
    </recommendedName>
</protein>
<dbReference type="SUPFAM" id="SSF69645">
    <property type="entry name" value="Arp2/3 complex subunits"/>
    <property type="match status" value="2"/>
</dbReference>
<evidence type="ECO:0000256" key="4">
    <source>
        <dbReference type="ARBA" id="ARBA00023203"/>
    </source>
</evidence>
<dbReference type="Gene3D" id="3.30.1460.20">
    <property type="match status" value="2"/>
</dbReference>
<keyword evidence="7" id="KW-0175">Coiled coil</keyword>
<comment type="function">
    <text evidence="6">Functions as actin-binding component of the Arp2/3 complex which is involved in regulation of actin polymerization and together with an activating nucleation-promoting factor (NPF) mediates the formation of branched actin networks.</text>
</comment>
<reference evidence="8 9" key="1">
    <citation type="submission" date="2016-04" db="EMBL/GenBank/DDBJ databases">
        <title>The genome of Intoshia linei affirms orthonectids as highly simplified spiralians.</title>
        <authorList>
            <person name="Mikhailov K.V."/>
            <person name="Slusarev G.S."/>
            <person name="Nikitin M.A."/>
            <person name="Logacheva M.D."/>
            <person name="Penin A."/>
            <person name="Aleoshin V."/>
            <person name="Panchin Y.V."/>
        </authorList>
    </citation>
    <scope>NUCLEOTIDE SEQUENCE [LARGE SCALE GENOMIC DNA]</scope>
    <source>
        <strain evidence="8">Intl2013</strain>
        <tissue evidence="8">Whole animal</tissue>
    </source>
</reference>
<dbReference type="GO" id="GO:0005885">
    <property type="term" value="C:Arp2/3 protein complex"/>
    <property type="evidence" value="ECO:0007669"/>
    <property type="project" value="InterPro"/>
</dbReference>
<comment type="caution">
    <text evidence="8">The sequence shown here is derived from an EMBL/GenBank/DDBJ whole genome shotgun (WGS) entry which is preliminary data.</text>
</comment>
<evidence type="ECO:0000256" key="2">
    <source>
        <dbReference type="ARBA" id="ARBA00007192"/>
    </source>
</evidence>
<evidence type="ECO:0000313" key="9">
    <source>
        <dbReference type="Proteomes" id="UP000078046"/>
    </source>
</evidence>
<dbReference type="AlphaFoldDB" id="A0A177B6D3"/>
<sequence length="316" mass="37213">MILIDTGNEAILDATLKKYKKYNEEKEVDSTNLIIPGNLNKKIVGFIKFVKLDFDGTVYHVFNTPNSKSSLTISLSLKYFAKLKKENLLDHFFSIYKEYETSTESGYDYTVCMDFAKISNSQIEKVQCDMMNIKKNCFASFFYKYFDSVGKSSLKPIIIDYRDSECLYISSSNDRVTVIFSTLFKDPDDIILSAIFMEEFKDERRKYQQAPQILFSQKEPPVELKSHGFTKTNDRFYITFILFERHMNKDFRENTINLLSTFREFIHYHIKMLKSKLNERTRMKASEFQKILDRAKNEKKNVIKKTIAGKTFRHLS</sequence>
<organism evidence="8 9">
    <name type="scientific">Intoshia linei</name>
    <dbReference type="NCBI Taxonomy" id="1819745"/>
    <lineage>
        <taxon>Eukaryota</taxon>
        <taxon>Metazoa</taxon>
        <taxon>Spiralia</taxon>
        <taxon>Lophotrochozoa</taxon>
        <taxon>Mesozoa</taxon>
        <taxon>Orthonectida</taxon>
        <taxon>Rhopaluridae</taxon>
        <taxon>Intoshia</taxon>
    </lineage>
</organism>
<comment type="similarity">
    <text evidence="2 6">Belongs to the ARPC2 family.</text>
</comment>
<dbReference type="PANTHER" id="PTHR12058:SF0">
    <property type="entry name" value="ACTIN-RELATED PROTEIN 2_3 COMPLEX SUBUNIT 2"/>
    <property type="match status" value="1"/>
</dbReference>
<proteinExistence type="inferred from homology"/>
<dbReference type="GO" id="GO:0051015">
    <property type="term" value="F:actin filament binding"/>
    <property type="evidence" value="ECO:0007669"/>
    <property type="project" value="TreeGrafter"/>
</dbReference>
<dbReference type="OrthoDB" id="148331at2759"/>
<dbReference type="GO" id="GO:0005200">
    <property type="term" value="F:structural constituent of cytoskeleton"/>
    <property type="evidence" value="ECO:0007669"/>
    <property type="project" value="TreeGrafter"/>
</dbReference>
<comment type="subunit">
    <text evidence="6">Component of the Arp2/3 complex.</text>
</comment>
<evidence type="ECO:0000256" key="1">
    <source>
        <dbReference type="ARBA" id="ARBA00004245"/>
    </source>
</evidence>
<gene>
    <name evidence="8" type="ORF">A3Q56_02442</name>
</gene>
<keyword evidence="4 6" id="KW-0009">Actin-binding</keyword>
<name>A0A177B6D3_9BILA</name>
<dbReference type="InterPro" id="IPR007188">
    <property type="entry name" value="ARPC2"/>
</dbReference>
<dbReference type="Pfam" id="PF04045">
    <property type="entry name" value="P34-Arc"/>
    <property type="match status" value="1"/>
</dbReference>
<dbReference type="Proteomes" id="UP000078046">
    <property type="component" value="Unassembled WGS sequence"/>
</dbReference>
<evidence type="ECO:0000256" key="6">
    <source>
        <dbReference type="RuleBase" id="RU364015"/>
    </source>
</evidence>
<dbReference type="PANTHER" id="PTHR12058">
    <property type="entry name" value="ARP2/3 COMPLEX 34 KDA SUBUNIT"/>
    <property type="match status" value="1"/>
</dbReference>
<evidence type="ECO:0000256" key="5">
    <source>
        <dbReference type="ARBA" id="ARBA00023212"/>
    </source>
</evidence>
<keyword evidence="9" id="KW-1185">Reference proteome</keyword>